<comment type="caution">
    <text evidence="2">The sequence shown here is derived from an EMBL/GenBank/DDBJ whole genome shotgun (WGS) entry which is preliminary data.</text>
</comment>
<dbReference type="EMBL" id="DSXI01000030">
    <property type="protein sequence ID" value="HGS04225.1"/>
    <property type="molecule type" value="Genomic_DNA"/>
</dbReference>
<evidence type="ECO:0008006" key="3">
    <source>
        <dbReference type="Google" id="ProtNLM"/>
    </source>
</evidence>
<proteinExistence type="predicted"/>
<sequence>MPGFNGTGPRGLGPGSGWGRGPCGAGFRMGFSRGWWRGSRGYCGYGRPWGARPWGGWGLWGGYGPPGPWGGPAYGSPQDEAQVLKEQAAALQAELDAVQRRLAELEKASATM</sequence>
<evidence type="ECO:0000256" key="1">
    <source>
        <dbReference type="SAM" id="Coils"/>
    </source>
</evidence>
<name>A0A7V4G6D5_9BACT</name>
<dbReference type="InterPro" id="IPR035205">
    <property type="entry name" value="DUF5320"/>
</dbReference>
<reference evidence="2" key="1">
    <citation type="journal article" date="2020" name="mSystems">
        <title>Genome- and Community-Level Interaction Insights into Carbon Utilization and Element Cycling Functions of Hydrothermarchaeota in Hydrothermal Sediment.</title>
        <authorList>
            <person name="Zhou Z."/>
            <person name="Liu Y."/>
            <person name="Xu W."/>
            <person name="Pan J."/>
            <person name="Luo Z.H."/>
            <person name="Li M."/>
        </authorList>
    </citation>
    <scope>NUCLEOTIDE SEQUENCE [LARGE SCALE GENOMIC DNA]</scope>
    <source>
        <strain evidence="2">SpSt-548</strain>
    </source>
</reference>
<organism evidence="2">
    <name type="scientific">Desulfobacca acetoxidans</name>
    <dbReference type="NCBI Taxonomy" id="60893"/>
    <lineage>
        <taxon>Bacteria</taxon>
        <taxon>Pseudomonadati</taxon>
        <taxon>Thermodesulfobacteriota</taxon>
        <taxon>Desulfobaccia</taxon>
        <taxon>Desulfobaccales</taxon>
        <taxon>Desulfobaccaceae</taxon>
        <taxon>Desulfobacca</taxon>
    </lineage>
</organism>
<keyword evidence="1" id="KW-0175">Coiled coil</keyword>
<dbReference type="AlphaFoldDB" id="A0A7V4G6D5"/>
<feature type="coiled-coil region" evidence="1">
    <location>
        <begin position="81"/>
        <end position="108"/>
    </location>
</feature>
<protein>
    <recommendedName>
        <fullName evidence="3">DUF5320 domain-containing protein</fullName>
    </recommendedName>
</protein>
<gene>
    <name evidence="2" type="ORF">ENT08_00520</name>
</gene>
<accession>A0A7V4G6D5</accession>
<evidence type="ECO:0000313" key="2">
    <source>
        <dbReference type="EMBL" id="HGS04225.1"/>
    </source>
</evidence>
<dbReference type="Pfam" id="PF17253">
    <property type="entry name" value="DUF5320"/>
    <property type="match status" value="1"/>
</dbReference>